<keyword evidence="1" id="KW-0472">Membrane</keyword>
<evidence type="ECO:0000313" key="2">
    <source>
        <dbReference type="EMBL" id="OOE78959.1"/>
    </source>
</evidence>
<accession>A0ABX3K4U2</accession>
<evidence type="ECO:0000256" key="1">
    <source>
        <dbReference type="SAM" id="Phobius"/>
    </source>
</evidence>
<gene>
    <name evidence="2" type="ORF">BZG73_15715</name>
</gene>
<name>A0ABX3K4U2_9GAMM</name>
<dbReference type="Proteomes" id="UP000189410">
    <property type="component" value="Unassembled WGS sequence"/>
</dbReference>
<keyword evidence="1" id="KW-1133">Transmembrane helix</keyword>
<comment type="caution">
    <text evidence="2">The sequence shown here is derived from an EMBL/GenBank/DDBJ whole genome shotgun (WGS) entry which is preliminary data.</text>
</comment>
<feature type="transmembrane region" description="Helical" evidence="1">
    <location>
        <begin position="88"/>
        <end position="109"/>
    </location>
</feature>
<proteinExistence type="predicted"/>
<keyword evidence="1" id="KW-0812">Transmembrane</keyword>
<organism evidence="2 3">
    <name type="scientific">Salinivibrio siamensis</name>
    <dbReference type="NCBI Taxonomy" id="414286"/>
    <lineage>
        <taxon>Bacteria</taxon>
        <taxon>Pseudomonadati</taxon>
        <taxon>Pseudomonadota</taxon>
        <taxon>Gammaproteobacteria</taxon>
        <taxon>Vibrionales</taxon>
        <taxon>Vibrionaceae</taxon>
        <taxon>Salinivibrio</taxon>
    </lineage>
</organism>
<keyword evidence="3" id="KW-1185">Reference proteome</keyword>
<protein>
    <submittedName>
        <fullName evidence="2">Uncharacterized protein</fullName>
    </submittedName>
</protein>
<feature type="transmembrane region" description="Helical" evidence="1">
    <location>
        <begin position="7"/>
        <end position="29"/>
    </location>
</feature>
<dbReference type="EMBL" id="MUFB01000047">
    <property type="protein sequence ID" value="OOE78959.1"/>
    <property type="molecule type" value="Genomic_DNA"/>
</dbReference>
<evidence type="ECO:0000313" key="3">
    <source>
        <dbReference type="Proteomes" id="UP000189410"/>
    </source>
</evidence>
<reference evidence="2 3" key="1">
    <citation type="journal article" date="2017" name="Genome Announc.">
        <title>Draft Genome Sequences of Salinivibrio proteolyticus, Salinivibrio sharmensis, Salinivibrio siamensis, Salinivibrio costicola subsp. alcaliphilus, Salinivibrio costicola subsp. vallismortis, and 29 New Isolates Belonging to the Genus Salinivibrio.</title>
        <authorList>
            <person name="Lopez-Hermoso C."/>
            <person name="de la Haba R.R."/>
            <person name="Sanchez-Porro C."/>
            <person name="Bayliss S.C."/>
            <person name="Feil E.J."/>
            <person name="Ventosa A."/>
        </authorList>
    </citation>
    <scope>NUCLEOTIDE SEQUENCE [LARGE SCALE GENOMIC DNA]</scope>
    <source>
        <strain evidence="2 3">JCM 14472</strain>
    </source>
</reference>
<sequence>MIEYVKLFIAWYALIWALPGSITGILLAFGSEERISWLDLQLAKNAKDLHSNQQCMTSYSIFSRYIDYCVMYPVIRHRANEKSLKFELFMWMNAIGIWSWMIAFIFAVITKLL</sequence>